<dbReference type="GO" id="GO:0046982">
    <property type="term" value="F:protein heterodimerization activity"/>
    <property type="evidence" value="ECO:0007669"/>
    <property type="project" value="InterPro"/>
</dbReference>
<reference evidence="3" key="1">
    <citation type="submission" date="2024-04" db="UniProtKB">
        <authorList>
            <consortium name="EnsemblMetazoa"/>
        </authorList>
    </citation>
    <scope>IDENTIFICATION</scope>
    <source>
        <strain evidence="3">EBRO</strain>
    </source>
</reference>
<proteinExistence type="inferred from homology"/>
<protein>
    <submittedName>
        <fullName evidence="3">Uncharacterized protein</fullName>
    </submittedName>
</protein>
<dbReference type="SUPFAM" id="SSF47113">
    <property type="entry name" value="Histone-fold"/>
    <property type="match status" value="1"/>
</dbReference>
<feature type="region of interest" description="Disordered" evidence="2">
    <location>
        <begin position="22"/>
        <end position="43"/>
    </location>
</feature>
<evidence type="ECO:0000256" key="2">
    <source>
        <dbReference type="SAM" id="MobiDB-lite"/>
    </source>
</evidence>
<organism evidence="3 4">
    <name type="scientific">Anopheles atroparvus</name>
    <name type="common">European mosquito</name>
    <dbReference type="NCBI Taxonomy" id="41427"/>
    <lineage>
        <taxon>Eukaryota</taxon>
        <taxon>Metazoa</taxon>
        <taxon>Ecdysozoa</taxon>
        <taxon>Arthropoda</taxon>
        <taxon>Hexapoda</taxon>
        <taxon>Insecta</taxon>
        <taxon>Pterygota</taxon>
        <taxon>Neoptera</taxon>
        <taxon>Endopterygota</taxon>
        <taxon>Diptera</taxon>
        <taxon>Nematocera</taxon>
        <taxon>Culicoidea</taxon>
        <taxon>Culicidae</taxon>
        <taxon>Anophelinae</taxon>
        <taxon>Anopheles</taxon>
    </lineage>
</organism>
<accession>A0AAG5D1M5</accession>
<dbReference type="GO" id="GO:0003677">
    <property type="term" value="F:DNA binding"/>
    <property type="evidence" value="ECO:0007669"/>
    <property type="project" value="InterPro"/>
</dbReference>
<comment type="similarity">
    <text evidence="1">Belongs to the histone H2B family.</text>
</comment>
<sequence length="268" mass="30137">MDIFRTEDIRSLVTAIPSQLKSAQQQSHLRGGQRGYGSRTDSGRCDGQIHLQIGVSTFVDEESQIRQTRTTTQSRSSRVCCTQMEAMTVTDRSELPCPVLLWGKSLSMQNLQSNQSQHHLPVGQHPLNVSQAPCGQPQLGRIVRSPDLDAYVIANVSSVSGHGHIVQGDEHHEQFRERHLRAHRREASRLAHYNNRSTITSREIQAAVRLLLHSPQNPFTASLCLPSVLITFGNFKRISFSKFVSNTLILNASVRNHYASHHFSEKMR</sequence>
<dbReference type="GO" id="GO:0030527">
    <property type="term" value="F:structural constituent of chromatin"/>
    <property type="evidence" value="ECO:0007669"/>
    <property type="project" value="InterPro"/>
</dbReference>
<evidence type="ECO:0000313" key="3">
    <source>
        <dbReference type="EnsemblMetazoa" id="ENSAATROPP005132"/>
    </source>
</evidence>
<dbReference type="InterPro" id="IPR009072">
    <property type="entry name" value="Histone-fold"/>
</dbReference>
<dbReference type="Gene3D" id="1.10.20.10">
    <property type="entry name" value="Histone, subunit A"/>
    <property type="match status" value="1"/>
</dbReference>
<dbReference type="EnsemblMetazoa" id="ENSAATROPT005548">
    <property type="protein sequence ID" value="ENSAATROPP005132"/>
    <property type="gene ID" value="ENSAATROPG004463"/>
</dbReference>
<keyword evidence="4" id="KW-1185">Reference proteome</keyword>
<name>A0AAG5D1M5_ANOAO</name>
<dbReference type="InterPro" id="IPR000558">
    <property type="entry name" value="Histone_H2B"/>
</dbReference>
<dbReference type="AlphaFoldDB" id="A0AAG5D1M5"/>
<evidence type="ECO:0000256" key="1">
    <source>
        <dbReference type="ARBA" id="ARBA00006846"/>
    </source>
</evidence>
<evidence type="ECO:0000313" key="4">
    <source>
        <dbReference type="Proteomes" id="UP000075880"/>
    </source>
</evidence>
<dbReference type="PRINTS" id="PR00621">
    <property type="entry name" value="HISTONEH2B"/>
</dbReference>
<dbReference type="GO" id="GO:0000786">
    <property type="term" value="C:nucleosome"/>
    <property type="evidence" value="ECO:0007669"/>
    <property type="project" value="InterPro"/>
</dbReference>
<dbReference type="Proteomes" id="UP000075880">
    <property type="component" value="Unassembled WGS sequence"/>
</dbReference>